<dbReference type="AlphaFoldDB" id="A0A3L6T6W0"/>
<sequence length="113" mass="11582">MAPLPPAATNGSRSRRPNPPRPSSSSRPASLPAAAAPQAASPSPASASQVIPGSIAAWLSLPPAFMPNWTPPTVHISDLNGTSTGIPESSELGSHVPGGYFQHSSDYSFPEEI</sequence>
<feature type="compositionally biased region" description="Low complexity" evidence="1">
    <location>
        <begin position="23"/>
        <end position="48"/>
    </location>
</feature>
<name>A0A3L6T6W0_PANMI</name>
<feature type="region of interest" description="Disordered" evidence="1">
    <location>
        <begin position="79"/>
        <end position="113"/>
    </location>
</feature>
<comment type="caution">
    <text evidence="2">The sequence shown here is derived from an EMBL/GenBank/DDBJ whole genome shotgun (WGS) entry which is preliminary data.</text>
</comment>
<protein>
    <submittedName>
        <fullName evidence="2">Uncharacterized protein</fullName>
    </submittedName>
</protein>
<keyword evidence="3" id="KW-1185">Reference proteome</keyword>
<organism evidence="2 3">
    <name type="scientific">Panicum miliaceum</name>
    <name type="common">Proso millet</name>
    <name type="synonym">Broomcorn millet</name>
    <dbReference type="NCBI Taxonomy" id="4540"/>
    <lineage>
        <taxon>Eukaryota</taxon>
        <taxon>Viridiplantae</taxon>
        <taxon>Streptophyta</taxon>
        <taxon>Embryophyta</taxon>
        <taxon>Tracheophyta</taxon>
        <taxon>Spermatophyta</taxon>
        <taxon>Magnoliopsida</taxon>
        <taxon>Liliopsida</taxon>
        <taxon>Poales</taxon>
        <taxon>Poaceae</taxon>
        <taxon>PACMAD clade</taxon>
        <taxon>Panicoideae</taxon>
        <taxon>Panicodae</taxon>
        <taxon>Paniceae</taxon>
        <taxon>Panicinae</taxon>
        <taxon>Panicum</taxon>
        <taxon>Panicum sect. Panicum</taxon>
    </lineage>
</organism>
<accession>A0A3L6T6W0</accession>
<proteinExistence type="predicted"/>
<dbReference type="Proteomes" id="UP000275267">
    <property type="component" value="Unassembled WGS sequence"/>
</dbReference>
<feature type="region of interest" description="Disordered" evidence="1">
    <location>
        <begin position="1"/>
        <end position="48"/>
    </location>
</feature>
<evidence type="ECO:0000313" key="3">
    <source>
        <dbReference type="Proteomes" id="UP000275267"/>
    </source>
</evidence>
<evidence type="ECO:0000313" key="2">
    <source>
        <dbReference type="EMBL" id="RLN31144.1"/>
    </source>
</evidence>
<dbReference type="EMBL" id="PQIB02000003">
    <property type="protein sequence ID" value="RLN31144.1"/>
    <property type="molecule type" value="Genomic_DNA"/>
</dbReference>
<gene>
    <name evidence="2" type="ORF">C2845_PM05G22630</name>
</gene>
<dbReference type="STRING" id="4540.A0A3L6T6W0"/>
<evidence type="ECO:0000256" key="1">
    <source>
        <dbReference type="SAM" id="MobiDB-lite"/>
    </source>
</evidence>
<reference evidence="3" key="1">
    <citation type="journal article" date="2019" name="Nat. Commun.">
        <title>The genome of broomcorn millet.</title>
        <authorList>
            <person name="Zou C."/>
            <person name="Miki D."/>
            <person name="Li D."/>
            <person name="Tang Q."/>
            <person name="Xiao L."/>
            <person name="Rajput S."/>
            <person name="Deng P."/>
            <person name="Jia W."/>
            <person name="Huang R."/>
            <person name="Zhang M."/>
            <person name="Sun Y."/>
            <person name="Hu J."/>
            <person name="Fu X."/>
            <person name="Schnable P.S."/>
            <person name="Li F."/>
            <person name="Zhang H."/>
            <person name="Feng B."/>
            <person name="Zhu X."/>
            <person name="Liu R."/>
            <person name="Schnable J.C."/>
            <person name="Zhu J.-K."/>
            <person name="Zhang H."/>
        </authorList>
    </citation>
    <scope>NUCLEOTIDE SEQUENCE [LARGE SCALE GENOMIC DNA]</scope>
</reference>